<dbReference type="EMBL" id="LLYA01000177">
    <property type="protein sequence ID" value="KRR20494.1"/>
    <property type="molecule type" value="Genomic_DNA"/>
</dbReference>
<comment type="caution">
    <text evidence="2">The sequence shown here is derived from an EMBL/GenBank/DDBJ whole genome shotgun (WGS) entry which is preliminary data.</text>
</comment>
<evidence type="ECO:0000313" key="3">
    <source>
        <dbReference type="Proteomes" id="UP000052023"/>
    </source>
</evidence>
<dbReference type="SUPFAM" id="SSF50346">
    <property type="entry name" value="PRC-barrel domain"/>
    <property type="match status" value="1"/>
</dbReference>
<protein>
    <recommendedName>
        <fullName evidence="1">PRC-barrel domain-containing protein</fullName>
    </recommendedName>
</protein>
<dbReference type="InterPro" id="IPR027275">
    <property type="entry name" value="PRC-brl_dom"/>
</dbReference>
<organism evidence="2 3">
    <name type="scientific">Bradyrhizobium retamae</name>
    <dbReference type="NCBI Taxonomy" id="1300035"/>
    <lineage>
        <taxon>Bacteria</taxon>
        <taxon>Pseudomonadati</taxon>
        <taxon>Pseudomonadota</taxon>
        <taxon>Alphaproteobacteria</taxon>
        <taxon>Hyphomicrobiales</taxon>
        <taxon>Nitrobacteraceae</taxon>
        <taxon>Bradyrhizobium</taxon>
    </lineage>
</organism>
<name>A0A0R3MLQ1_9BRAD</name>
<gene>
    <name evidence="2" type="ORF">CQ13_32390</name>
</gene>
<keyword evidence="3" id="KW-1185">Reference proteome</keyword>
<evidence type="ECO:0000259" key="1">
    <source>
        <dbReference type="Pfam" id="PF05239"/>
    </source>
</evidence>
<proteinExistence type="predicted"/>
<reference evidence="2 3" key="1">
    <citation type="submission" date="2014-03" db="EMBL/GenBank/DDBJ databases">
        <title>Bradyrhizobium valentinum sp. nov., isolated from effective nodules of Lupinus mariae-josephae, a lupine endemic of basic-lime soils in Eastern Spain.</title>
        <authorList>
            <person name="Duran D."/>
            <person name="Rey L."/>
            <person name="Navarro A."/>
            <person name="Busquets A."/>
            <person name="Imperial J."/>
            <person name="Ruiz-Argueso T."/>
        </authorList>
    </citation>
    <scope>NUCLEOTIDE SEQUENCE [LARGE SCALE GENOMIC DNA]</scope>
    <source>
        <strain evidence="2 3">Ro19</strain>
    </source>
</reference>
<dbReference type="Proteomes" id="UP000052023">
    <property type="component" value="Unassembled WGS sequence"/>
</dbReference>
<dbReference type="Pfam" id="PF05239">
    <property type="entry name" value="PRC"/>
    <property type="match status" value="1"/>
</dbReference>
<accession>A0A0R3MLQ1</accession>
<dbReference type="AlphaFoldDB" id="A0A0R3MLQ1"/>
<evidence type="ECO:0000313" key="2">
    <source>
        <dbReference type="EMBL" id="KRR20494.1"/>
    </source>
</evidence>
<feature type="domain" description="PRC-barrel" evidence="1">
    <location>
        <begin position="33"/>
        <end position="102"/>
    </location>
</feature>
<dbReference type="InterPro" id="IPR011033">
    <property type="entry name" value="PRC_barrel-like_sf"/>
</dbReference>
<sequence>MALGLCSAARADTDQKAGQQLPLEQTLYSGWRGSQLLGSHIFSKMGEYLGRIRNIVVADNGQVKALVAEGAGIGITPEFVFRLPWEDVVKPVREGVLIADLTDVRSRQYGLFPLPLVEPDENKPQVEDFLVTKVLGDYARLQTGAGYGLVKDVVFSQQGRMLAVLVARDAAQGGGTLAFPYPGGTGRWSPSASYYGLPFVTAEQADRAGLRVDPKRFEDRGAG</sequence>